<evidence type="ECO:0000313" key="8">
    <source>
        <dbReference type="EMBL" id="URF06314.1"/>
    </source>
</evidence>
<feature type="transmembrane region" description="Helical" evidence="4">
    <location>
        <begin position="99"/>
        <end position="123"/>
    </location>
</feature>
<keyword evidence="1 4" id="KW-0812">Transmembrane</keyword>
<evidence type="ECO:0000256" key="2">
    <source>
        <dbReference type="ARBA" id="ARBA00022989"/>
    </source>
</evidence>
<feature type="transmembrane region" description="Helical" evidence="4">
    <location>
        <begin position="166"/>
        <end position="184"/>
    </location>
</feature>
<dbReference type="Proteomes" id="UP001056132">
    <property type="component" value="Chromosome 2"/>
</dbReference>
<feature type="transmembrane region" description="Helical" evidence="4">
    <location>
        <begin position="75"/>
        <end position="93"/>
    </location>
</feature>
<name>A0AAE9L4D4_9BURK</name>
<dbReference type="Gene3D" id="1.20.1250.20">
    <property type="entry name" value="MFS general substrate transporter like domains"/>
    <property type="match status" value="1"/>
</dbReference>
<evidence type="ECO:0000256" key="1">
    <source>
        <dbReference type="ARBA" id="ARBA00022692"/>
    </source>
</evidence>
<keyword evidence="2 4" id="KW-1133">Transmembrane helix</keyword>
<dbReference type="Proteomes" id="UP000318943">
    <property type="component" value="Unassembled WGS sequence"/>
</dbReference>
<dbReference type="KEGG" id="ccam:M5D45_24695"/>
<dbReference type="RefSeq" id="WP_144198185.1">
    <property type="nucleotide sequence ID" value="NZ_CP043441.1"/>
</dbReference>
<feature type="domain" description="Major facilitator superfamily (MFS) profile" evidence="6">
    <location>
        <begin position="211"/>
        <end position="395"/>
    </location>
</feature>
<dbReference type="SUPFAM" id="SSF103473">
    <property type="entry name" value="MFS general substrate transporter"/>
    <property type="match status" value="1"/>
</dbReference>
<reference evidence="8" key="2">
    <citation type="journal article" date="2022" name="Microbiol. Resour. Announc.">
        <title>Genome Sequence of Cupriavidus campinensis Strain G5, a Member of a Bacterial Consortium Capable of Polyethylene Degradation.</title>
        <authorList>
            <person name="Schneider B."/>
            <person name="Pfeiffer F."/>
            <person name="Dyall-Smith M."/>
            <person name="Kunte H.J."/>
        </authorList>
    </citation>
    <scope>NUCLEOTIDE SEQUENCE</scope>
    <source>
        <strain evidence="8">G5</strain>
    </source>
</reference>
<dbReference type="EMBL" id="VCIZ01000007">
    <property type="protein sequence ID" value="TSP12032.1"/>
    <property type="molecule type" value="Genomic_DNA"/>
</dbReference>
<dbReference type="InterPro" id="IPR011701">
    <property type="entry name" value="MFS"/>
</dbReference>
<dbReference type="GO" id="GO:0022857">
    <property type="term" value="F:transmembrane transporter activity"/>
    <property type="evidence" value="ECO:0007669"/>
    <property type="project" value="InterPro"/>
</dbReference>
<keyword evidence="5" id="KW-0732">Signal</keyword>
<sequence length="395" mass="41133">MRSRGLNASVLRLAAAQALAGANSTVVYATGAIIGHTLAPRPELATLPISVFVTGMALATLPVGATARRYGRPTAFLVGNACGVFTGLLAALAIVIGSFALFCLAMLFGGAYAAVVLSFRFAAAECVTPELRSKALSTVLAGGVAAGVFGPQLATATMTLWAPHTYAATYLAAAVAAALSAIVLRGVRFEHAIAEAATGGRPLRIILRQSPLFIAVLCGVVSYMMMNFVMTSAPLAMDICGIPREAANLGIEWHVIAMYAPSFFTGRLIARFGTSRIILTGLALLCLAALTGMSGLTINHFWLSLVLLGIGWNFGFLGASALVLTCHSAAERTRVQSLNDFVIFAAMVVGSFTSGSLVTTRSWATVCLYVLPPVVVAAIAVVLLHARREQQVIEG</sequence>
<dbReference type="InterPro" id="IPR036259">
    <property type="entry name" value="MFS_trans_sf"/>
</dbReference>
<feature type="signal peptide" evidence="5">
    <location>
        <begin position="1"/>
        <end position="20"/>
    </location>
</feature>
<organism evidence="8 10">
    <name type="scientific">Cupriavidus campinensis</name>
    <dbReference type="NCBI Taxonomy" id="151783"/>
    <lineage>
        <taxon>Bacteria</taxon>
        <taxon>Pseudomonadati</taxon>
        <taxon>Pseudomonadota</taxon>
        <taxon>Betaproteobacteria</taxon>
        <taxon>Burkholderiales</taxon>
        <taxon>Burkholderiaceae</taxon>
        <taxon>Cupriavidus</taxon>
    </lineage>
</organism>
<feature type="transmembrane region" description="Helical" evidence="4">
    <location>
        <begin position="251"/>
        <end position="270"/>
    </location>
</feature>
<protein>
    <submittedName>
        <fullName evidence="8">MFS transporter</fullName>
    </submittedName>
</protein>
<feature type="transmembrane region" description="Helical" evidence="4">
    <location>
        <begin position="338"/>
        <end position="357"/>
    </location>
</feature>
<dbReference type="PROSITE" id="PS50850">
    <property type="entry name" value="MFS"/>
    <property type="match status" value="1"/>
</dbReference>
<evidence type="ECO:0000259" key="6">
    <source>
        <dbReference type="PROSITE" id="PS50850"/>
    </source>
</evidence>
<feature type="transmembrane region" description="Helical" evidence="4">
    <location>
        <begin position="45"/>
        <end position="63"/>
    </location>
</feature>
<dbReference type="EMBL" id="CP097331">
    <property type="protein sequence ID" value="URF06314.1"/>
    <property type="molecule type" value="Genomic_DNA"/>
</dbReference>
<dbReference type="PANTHER" id="PTHR23534:SF1">
    <property type="entry name" value="MAJOR FACILITATOR SUPERFAMILY PROTEIN"/>
    <property type="match status" value="1"/>
</dbReference>
<feature type="transmembrane region" description="Helical" evidence="4">
    <location>
        <begin position="302"/>
        <end position="326"/>
    </location>
</feature>
<gene>
    <name evidence="7" type="ORF">FGG12_13500</name>
    <name evidence="8" type="ORF">M5D45_24695</name>
</gene>
<feature type="transmembrane region" description="Helical" evidence="4">
    <location>
        <begin position="135"/>
        <end position="154"/>
    </location>
</feature>
<evidence type="ECO:0000313" key="9">
    <source>
        <dbReference type="Proteomes" id="UP000318943"/>
    </source>
</evidence>
<reference evidence="8" key="3">
    <citation type="submission" date="2022-05" db="EMBL/GenBank/DDBJ databases">
        <authorList>
            <person name="Kunte H.-J."/>
        </authorList>
    </citation>
    <scope>NUCLEOTIDE SEQUENCE</scope>
    <source>
        <strain evidence="8">G5</strain>
    </source>
</reference>
<evidence type="ECO:0000256" key="4">
    <source>
        <dbReference type="SAM" id="Phobius"/>
    </source>
</evidence>
<feature type="transmembrane region" description="Helical" evidence="4">
    <location>
        <begin position="211"/>
        <end position="231"/>
    </location>
</feature>
<dbReference type="InterPro" id="IPR020846">
    <property type="entry name" value="MFS_dom"/>
</dbReference>
<proteinExistence type="predicted"/>
<dbReference type="PANTHER" id="PTHR23534">
    <property type="entry name" value="MFS PERMEASE"/>
    <property type="match status" value="1"/>
</dbReference>
<evidence type="ECO:0000313" key="10">
    <source>
        <dbReference type="Proteomes" id="UP001056132"/>
    </source>
</evidence>
<keyword evidence="3 4" id="KW-0472">Membrane</keyword>
<feature type="transmembrane region" description="Helical" evidence="4">
    <location>
        <begin position="277"/>
        <end position="296"/>
    </location>
</feature>
<evidence type="ECO:0000313" key="7">
    <source>
        <dbReference type="EMBL" id="TSP12032.1"/>
    </source>
</evidence>
<evidence type="ECO:0000256" key="3">
    <source>
        <dbReference type="ARBA" id="ARBA00023136"/>
    </source>
</evidence>
<evidence type="ECO:0000256" key="5">
    <source>
        <dbReference type="SAM" id="SignalP"/>
    </source>
</evidence>
<dbReference type="AlphaFoldDB" id="A0AAE9L4D4"/>
<feature type="transmembrane region" description="Helical" evidence="4">
    <location>
        <begin position="363"/>
        <end position="384"/>
    </location>
</feature>
<reference evidence="7 9" key="1">
    <citation type="submission" date="2019-05" db="EMBL/GenBank/DDBJ databases">
        <title>Whole genome sequence analysis of Cupriavidus campinensis S14E4C strain.</title>
        <authorList>
            <person name="Abbaszade G."/>
            <person name="Szabo A."/>
            <person name="Toumi M."/>
            <person name="Toth E."/>
        </authorList>
    </citation>
    <scope>NUCLEOTIDE SEQUENCE [LARGE SCALE GENOMIC DNA]</scope>
    <source>
        <strain evidence="7 9">S14E4C</strain>
    </source>
</reference>
<keyword evidence="9" id="KW-1185">Reference proteome</keyword>
<feature type="chain" id="PRO_5042164399" evidence="5">
    <location>
        <begin position="21"/>
        <end position="395"/>
    </location>
</feature>
<accession>A0AAE9L4D4</accession>
<dbReference type="Pfam" id="PF07690">
    <property type="entry name" value="MFS_1"/>
    <property type="match status" value="1"/>
</dbReference>